<dbReference type="SUPFAM" id="SSF102215">
    <property type="entry name" value="Creatininase"/>
    <property type="match status" value="1"/>
</dbReference>
<evidence type="ECO:0000256" key="4">
    <source>
        <dbReference type="ARBA" id="ARBA00022833"/>
    </source>
</evidence>
<evidence type="ECO:0000256" key="1">
    <source>
        <dbReference type="ARBA" id="ARBA00001947"/>
    </source>
</evidence>
<dbReference type="GO" id="GO:0016811">
    <property type="term" value="F:hydrolase activity, acting on carbon-nitrogen (but not peptide) bonds, in linear amides"/>
    <property type="evidence" value="ECO:0007669"/>
    <property type="project" value="TreeGrafter"/>
</dbReference>
<dbReference type="EMBL" id="CP003107">
    <property type="protein sequence ID" value="AET61146.1"/>
    <property type="molecule type" value="Genomic_DNA"/>
</dbReference>
<comment type="cofactor">
    <cofactor evidence="1">
        <name>Zn(2+)</name>
        <dbReference type="ChEBI" id="CHEBI:29105"/>
    </cofactor>
</comment>
<organism evidence="6 7">
    <name type="scientific">Paenibacillus terrae (strain HPL-003)</name>
    <dbReference type="NCBI Taxonomy" id="985665"/>
    <lineage>
        <taxon>Bacteria</taxon>
        <taxon>Bacillati</taxon>
        <taxon>Bacillota</taxon>
        <taxon>Bacilli</taxon>
        <taxon>Bacillales</taxon>
        <taxon>Paenibacillaceae</taxon>
        <taxon>Paenibacillus</taxon>
    </lineage>
</organism>
<dbReference type="RefSeq" id="WP_014281841.1">
    <property type="nucleotide sequence ID" value="NC_016641.1"/>
</dbReference>
<dbReference type="PANTHER" id="PTHR35005:SF1">
    <property type="entry name" value="2-AMINO-5-FORMYLAMINO-6-RIBOSYLAMINOPYRIMIDIN-4(3H)-ONE 5'-MONOPHOSPHATE DEFORMYLASE"/>
    <property type="match status" value="1"/>
</dbReference>
<proteinExistence type="inferred from homology"/>
<protein>
    <submittedName>
        <fullName evidence="6">Creatininase</fullName>
    </submittedName>
</protein>
<dbReference type="Gene3D" id="3.40.50.10310">
    <property type="entry name" value="Creatininase"/>
    <property type="match status" value="1"/>
</dbReference>
<dbReference type="GO" id="GO:0009231">
    <property type="term" value="P:riboflavin biosynthetic process"/>
    <property type="evidence" value="ECO:0007669"/>
    <property type="project" value="TreeGrafter"/>
</dbReference>
<evidence type="ECO:0000256" key="3">
    <source>
        <dbReference type="ARBA" id="ARBA00022801"/>
    </source>
</evidence>
<name>G7VQ77_PAETH</name>
<dbReference type="KEGG" id="pta:HPL003_22100"/>
<dbReference type="GO" id="GO:0046872">
    <property type="term" value="F:metal ion binding"/>
    <property type="evidence" value="ECO:0007669"/>
    <property type="project" value="UniProtKB-KW"/>
</dbReference>
<dbReference type="Proteomes" id="UP000005876">
    <property type="component" value="Chromosome"/>
</dbReference>
<dbReference type="AlphaFoldDB" id="G7VQ77"/>
<dbReference type="Pfam" id="PF02633">
    <property type="entry name" value="Creatininase"/>
    <property type="match status" value="1"/>
</dbReference>
<evidence type="ECO:0000256" key="2">
    <source>
        <dbReference type="ARBA" id="ARBA00022723"/>
    </source>
</evidence>
<dbReference type="PANTHER" id="PTHR35005">
    <property type="entry name" value="3-DEHYDRO-SCYLLO-INOSOSE HYDROLASE"/>
    <property type="match status" value="1"/>
</dbReference>
<dbReference type="STRING" id="985665.HPL003_22100"/>
<reference evidence="6 7" key="3">
    <citation type="journal article" date="2012" name="J. Bacteriol.">
        <title>Genome Sequence of Paenibacillus terrae HPL-003, a Xylanase-Producing Bacterium Isolated from Soil Found in Forest Residue.</title>
        <authorList>
            <person name="Shin S.H."/>
            <person name="Kim S."/>
            <person name="Kim J.Y."/>
            <person name="Song H.Y."/>
            <person name="Cho S.J."/>
            <person name="Kim D.R."/>
            <person name="Lee K.I."/>
            <person name="Lim H.K."/>
            <person name="Park N.J."/>
            <person name="Hwang I.T."/>
            <person name="Yang K.S."/>
        </authorList>
    </citation>
    <scope>NUCLEOTIDE SEQUENCE [LARGE SCALE GENOMIC DNA]</scope>
    <source>
        <strain evidence="6 7">HPL-003</strain>
    </source>
</reference>
<accession>G7VQ77</accession>
<reference evidence="7" key="1">
    <citation type="submission" date="2011-11" db="EMBL/GenBank/DDBJ databases">
        <title>Complete sequence of Paenibacillus terrae HPL-003.</title>
        <authorList>
            <person name="Shin S.H."/>
            <person name="Kim S."/>
            <person name="Kim J.Y."/>
        </authorList>
    </citation>
    <scope>NUCLEOTIDE SEQUENCE [LARGE SCALE GENOMIC DNA]</scope>
    <source>
        <strain evidence="7">HPL-003</strain>
    </source>
</reference>
<reference key="2">
    <citation type="submission" date="2011-11" db="EMBL/GenBank/DDBJ databases">
        <authorList>
            <person name="Shin S.H."/>
            <person name="Kim S."/>
            <person name="Kim J.Y."/>
        </authorList>
    </citation>
    <scope>NUCLEOTIDE SEQUENCE</scope>
    <source>
        <strain>HPL-003</strain>
    </source>
</reference>
<dbReference type="HOGENOM" id="CLU_055029_0_0_9"/>
<evidence type="ECO:0000256" key="5">
    <source>
        <dbReference type="ARBA" id="ARBA00024029"/>
    </source>
</evidence>
<gene>
    <name evidence="6" type="ordered locus">HPL003_22100</name>
</gene>
<sequence>MYKDIKLREKNIKAAEERVSVMFQRYDGTVWGERFLPRLTSKQVKELPKEKALVILPVGAVEQHGPHLPVYTDTLIGEATLTQTLERVRPDKEIWLLPPISYGKSNEHIGLPGTISLSASTLHAVMLDIAESLKASGFRKLLLFNTHGGNVDLLNTVSREIRIRTGMMVFYLSPSSLNVAEDLLSSEELEYGIHGGDYETSLVMSIKPDWVQKEFLVKELPDMSSYRFLTLEGKIRFAWKMADISATGIAGDATTATPEKGRIIQDRISAILSEALEELCDFEITDVRGTEPVQQPAGSRP</sequence>
<dbReference type="InterPro" id="IPR024087">
    <property type="entry name" value="Creatininase-like_sf"/>
</dbReference>
<dbReference type="eggNOG" id="COG1402">
    <property type="taxonomic scope" value="Bacteria"/>
</dbReference>
<keyword evidence="2" id="KW-0479">Metal-binding</keyword>
<keyword evidence="4" id="KW-0862">Zinc</keyword>
<keyword evidence="3" id="KW-0378">Hydrolase</keyword>
<evidence type="ECO:0000313" key="6">
    <source>
        <dbReference type="EMBL" id="AET61146.1"/>
    </source>
</evidence>
<comment type="similarity">
    <text evidence="5">Belongs to the creatininase superfamily.</text>
</comment>
<evidence type="ECO:0000313" key="7">
    <source>
        <dbReference type="Proteomes" id="UP000005876"/>
    </source>
</evidence>
<dbReference type="InterPro" id="IPR003785">
    <property type="entry name" value="Creatininase/forma_Hydrolase"/>
</dbReference>